<keyword evidence="7" id="KW-0285">Flavoprotein</keyword>
<dbReference type="InterPro" id="IPR011576">
    <property type="entry name" value="Pyridox_Oxase_N"/>
</dbReference>
<dbReference type="Pfam" id="PF01243">
    <property type="entry name" value="PNPOx_N"/>
    <property type="match status" value="1"/>
</dbReference>
<evidence type="ECO:0000256" key="1">
    <source>
        <dbReference type="ARBA" id="ARBA00001917"/>
    </source>
</evidence>
<dbReference type="KEGG" id="soy:115891164"/>
<dbReference type="GO" id="GO:0004733">
    <property type="term" value="F:pyridoxamine phosphate oxidase activity"/>
    <property type="evidence" value="ECO:0007669"/>
    <property type="project" value="UniProtKB-EC"/>
</dbReference>
<dbReference type="Proteomes" id="UP000504635">
    <property type="component" value="Unplaced"/>
</dbReference>
<dbReference type="EC" id="1.4.3.5" evidence="6"/>
<protein>
    <recommendedName>
        <fullName evidence="6">pyridoxal 5'-phosphate synthase</fullName>
        <ecNumber evidence="6">1.4.3.5</ecNumber>
    </recommendedName>
</protein>
<feature type="domain" description="Pyridoxamine 5'-phosphate oxidase N-terminal" evidence="10">
    <location>
        <begin position="59"/>
        <end position="158"/>
    </location>
</feature>
<dbReference type="GeneID" id="115891164"/>
<dbReference type="PANTHER" id="PTHR10851">
    <property type="entry name" value="PYRIDOXINE-5-PHOSPHATE OXIDASE"/>
    <property type="match status" value="1"/>
</dbReference>
<dbReference type="InParanoid" id="A0A6J2YX51"/>
<comment type="function">
    <text evidence="2">Catalyzes the oxidation of either pyridoxine 5'-phosphate (PNP) or pyridoxamine 5'-phosphate (PMP) into pyridoxal 5'-phosphate (PLP).</text>
</comment>
<keyword evidence="11" id="KW-1185">Reference proteome</keyword>
<comment type="similarity">
    <text evidence="5">Belongs to the pyridoxamine 5'-phosphate oxidase family.</text>
</comment>
<evidence type="ECO:0000256" key="8">
    <source>
        <dbReference type="ARBA" id="ARBA00022643"/>
    </source>
</evidence>
<evidence type="ECO:0000256" key="6">
    <source>
        <dbReference type="ARBA" id="ARBA00012801"/>
    </source>
</evidence>
<keyword evidence="9" id="KW-0560">Oxidoreductase</keyword>
<dbReference type="UniPathway" id="UPA01068">
    <property type="reaction ID" value="UER00304"/>
</dbReference>
<name>A0A6J2YX51_SITOR</name>
<dbReference type="InterPro" id="IPR012349">
    <property type="entry name" value="Split_barrel_FMN-bd"/>
</dbReference>
<comment type="pathway">
    <text evidence="4">Cofactor metabolism; pyridoxal 5'-phosphate salvage; pyridoxal 5'-phosphate from pyridoxine 5'-phosphate: step 1/1.</text>
</comment>
<evidence type="ECO:0000313" key="12">
    <source>
        <dbReference type="RefSeq" id="XP_030767430.1"/>
    </source>
</evidence>
<reference evidence="12" key="1">
    <citation type="submission" date="2025-08" db="UniProtKB">
        <authorList>
            <consortium name="RefSeq"/>
        </authorList>
    </citation>
    <scope>IDENTIFICATION</scope>
    <source>
        <tissue evidence="12">Gonads</tissue>
    </source>
</reference>
<evidence type="ECO:0000256" key="4">
    <source>
        <dbReference type="ARBA" id="ARBA00005037"/>
    </source>
</evidence>
<evidence type="ECO:0000256" key="9">
    <source>
        <dbReference type="ARBA" id="ARBA00023002"/>
    </source>
</evidence>
<sequence>MNVIIGRILLTTRYIYTKRFARMSSGLSYIDVPENCQPSNLFKQWADDYKTNTHSGLVLFNLATSFKNGDVSNRNLVLQEISDDGGLIFNTNLNSLKVKQIEENPKVSASFLFTYTNETSNKRISQQVRMKGLIEKLPTSYSERIFEKQPLYAKIRSILLEEQGVPVCWEELKKKHDDLLNKVNKGEIELKSPKQLVLYKIIPAEYDFYHANENEIGDRILFSKSKDDEWDHYHISA</sequence>
<dbReference type="SUPFAM" id="SSF50475">
    <property type="entry name" value="FMN-binding split barrel"/>
    <property type="match status" value="1"/>
</dbReference>
<proteinExistence type="inferred from homology"/>
<dbReference type="PANTHER" id="PTHR10851:SF4">
    <property type="entry name" value="PYRIDOXAL 5'-PHOSPHATE SYNTHASE"/>
    <property type="match status" value="1"/>
</dbReference>
<accession>A0A6J2YX51</accession>
<evidence type="ECO:0000313" key="11">
    <source>
        <dbReference type="Proteomes" id="UP000504635"/>
    </source>
</evidence>
<gene>
    <name evidence="12" type="primary">LOC115891164</name>
</gene>
<dbReference type="Gene3D" id="2.30.110.10">
    <property type="entry name" value="Electron Transport, Fmn-binding Protein, Chain A"/>
    <property type="match status" value="1"/>
</dbReference>
<dbReference type="AlphaFoldDB" id="A0A6J2YX51"/>
<evidence type="ECO:0000256" key="5">
    <source>
        <dbReference type="ARBA" id="ARBA00007301"/>
    </source>
</evidence>
<comment type="pathway">
    <text evidence="3">Cofactor metabolism; pyridoxal 5'-phosphate salvage; pyridoxal 5'-phosphate from pyridoxamine 5'-phosphate: step 1/1.</text>
</comment>
<evidence type="ECO:0000256" key="3">
    <source>
        <dbReference type="ARBA" id="ARBA00004738"/>
    </source>
</evidence>
<organism evidence="11 12">
    <name type="scientific">Sitophilus oryzae</name>
    <name type="common">Rice weevil</name>
    <name type="synonym">Curculio oryzae</name>
    <dbReference type="NCBI Taxonomy" id="7048"/>
    <lineage>
        <taxon>Eukaryota</taxon>
        <taxon>Metazoa</taxon>
        <taxon>Ecdysozoa</taxon>
        <taxon>Arthropoda</taxon>
        <taxon>Hexapoda</taxon>
        <taxon>Insecta</taxon>
        <taxon>Pterygota</taxon>
        <taxon>Neoptera</taxon>
        <taxon>Endopterygota</taxon>
        <taxon>Coleoptera</taxon>
        <taxon>Polyphaga</taxon>
        <taxon>Cucujiformia</taxon>
        <taxon>Curculionidae</taxon>
        <taxon>Dryophthorinae</taxon>
        <taxon>Sitophilus</taxon>
    </lineage>
</organism>
<evidence type="ECO:0000256" key="7">
    <source>
        <dbReference type="ARBA" id="ARBA00022630"/>
    </source>
</evidence>
<keyword evidence="8" id="KW-0288">FMN</keyword>
<dbReference type="OrthoDB" id="303614at2759"/>
<dbReference type="GO" id="GO:0010181">
    <property type="term" value="F:FMN binding"/>
    <property type="evidence" value="ECO:0007669"/>
    <property type="project" value="InterPro"/>
</dbReference>
<dbReference type="GO" id="GO:0008615">
    <property type="term" value="P:pyridoxine biosynthetic process"/>
    <property type="evidence" value="ECO:0007669"/>
    <property type="project" value="InterPro"/>
</dbReference>
<evidence type="ECO:0000259" key="10">
    <source>
        <dbReference type="Pfam" id="PF01243"/>
    </source>
</evidence>
<dbReference type="RefSeq" id="XP_030767430.1">
    <property type="nucleotide sequence ID" value="XM_030911570.1"/>
</dbReference>
<comment type="cofactor">
    <cofactor evidence="1">
        <name>FMN</name>
        <dbReference type="ChEBI" id="CHEBI:58210"/>
    </cofactor>
</comment>
<evidence type="ECO:0000256" key="2">
    <source>
        <dbReference type="ARBA" id="ARBA00003691"/>
    </source>
</evidence>
<dbReference type="InterPro" id="IPR000659">
    <property type="entry name" value="Pyridox_Oxase"/>
</dbReference>